<evidence type="ECO:0000259" key="2">
    <source>
        <dbReference type="PROSITE" id="PS50235"/>
    </source>
</evidence>
<keyword evidence="4" id="KW-1185">Reference proteome</keyword>
<dbReference type="GO" id="GO:0005634">
    <property type="term" value="C:nucleus"/>
    <property type="evidence" value="ECO:0007669"/>
    <property type="project" value="TreeGrafter"/>
</dbReference>
<keyword evidence="3" id="KW-0378">Hydrolase</keyword>
<dbReference type="PROSITE" id="PS00972">
    <property type="entry name" value="USP_1"/>
    <property type="match status" value="1"/>
</dbReference>
<dbReference type="Gene3D" id="1.10.8.10">
    <property type="entry name" value="DNA helicase RuvA subunit, C-terminal domain"/>
    <property type="match status" value="1"/>
</dbReference>
<dbReference type="InterPro" id="IPR001394">
    <property type="entry name" value="Peptidase_C19_UCH"/>
</dbReference>
<dbReference type="InterPro" id="IPR028889">
    <property type="entry name" value="USP"/>
</dbReference>
<dbReference type="GO" id="GO:0031647">
    <property type="term" value="P:regulation of protein stability"/>
    <property type="evidence" value="ECO:0007669"/>
    <property type="project" value="TreeGrafter"/>
</dbReference>
<feature type="compositionally biased region" description="Polar residues" evidence="1">
    <location>
        <begin position="94"/>
        <end position="107"/>
    </location>
</feature>
<evidence type="ECO:0000256" key="1">
    <source>
        <dbReference type="SAM" id="MobiDB-lite"/>
    </source>
</evidence>
<feature type="domain" description="USP" evidence="2">
    <location>
        <begin position="120"/>
        <end position="274"/>
    </location>
</feature>
<dbReference type="InterPro" id="IPR050164">
    <property type="entry name" value="Peptidase_C19"/>
</dbReference>
<dbReference type="Gene3D" id="3.90.70.10">
    <property type="entry name" value="Cysteine proteinases"/>
    <property type="match status" value="1"/>
</dbReference>
<dbReference type="AlphaFoldDB" id="A0A9Q0LC62"/>
<dbReference type="SUPFAM" id="SSF54001">
    <property type="entry name" value="Cysteine proteinases"/>
    <property type="match status" value="1"/>
</dbReference>
<dbReference type="GO" id="GO:0005829">
    <property type="term" value="C:cytosol"/>
    <property type="evidence" value="ECO:0007669"/>
    <property type="project" value="TreeGrafter"/>
</dbReference>
<comment type="caution">
    <text evidence="3">The sequence shown here is derived from an EMBL/GenBank/DDBJ whole genome shotgun (WGS) entry which is preliminary data.</text>
</comment>
<dbReference type="EMBL" id="JAPDFW010000100">
    <property type="protein sequence ID" value="KAJ5069991.1"/>
    <property type="molecule type" value="Genomic_DNA"/>
</dbReference>
<keyword evidence="3" id="KW-0645">Protease</keyword>
<dbReference type="CDD" id="cd14270">
    <property type="entry name" value="UBA"/>
    <property type="match status" value="1"/>
</dbReference>
<dbReference type="InterPro" id="IPR009060">
    <property type="entry name" value="UBA-like_sf"/>
</dbReference>
<name>A0A9Q0LC62_ANAIG</name>
<dbReference type="GO" id="GO:0004843">
    <property type="term" value="F:cysteine-type deubiquitinase activity"/>
    <property type="evidence" value="ECO:0007669"/>
    <property type="project" value="InterPro"/>
</dbReference>
<dbReference type="GO" id="GO:0006508">
    <property type="term" value="P:proteolysis"/>
    <property type="evidence" value="ECO:0007669"/>
    <property type="project" value="UniProtKB-KW"/>
</dbReference>
<protein>
    <submittedName>
        <fullName evidence="3">Specific protease</fullName>
    </submittedName>
</protein>
<dbReference type="PROSITE" id="PS50235">
    <property type="entry name" value="USP_3"/>
    <property type="match status" value="1"/>
</dbReference>
<accession>A0A9Q0LC62</accession>
<organism evidence="3 4">
    <name type="scientific">Anaeramoeba ignava</name>
    <name type="common">Anaerobic marine amoeba</name>
    <dbReference type="NCBI Taxonomy" id="1746090"/>
    <lineage>
        <taxon>Eukaryota</taxon>
        <taxon>Metamonada</taxon>
        <taxon>Anaeramoebidae</taxon>
        <taxon>Anaeramoeba</taxon>
    </lineage>
</organism>
<feature type="region of interest" description="Disordered" evidence="1">
    <location>
        <begin position="81"/>
        <end position="107"/>
    </location>
</feature>
<evidence type="ECO:0000313" key="3">
    <source>
        <dbReference type="EMBL" id="KAJ5069991.1"/>
    </source>
</evidence>
<dbReference type="GO" id="GO:0016579">
    <property type="term" value="P:protein deubiquitination"/>
    <property type="evidence" value="ECO:0007669"/>
    <property type="project" value="InterPro"/>
</dbReference>
<dbReference type="PANTHER" id="PTHR24006">
    <property type="entry name" value="UBIQUITIN CARBOXYL-TERMINAL HYDROLASE"/>
    <property type="match status" value="1"/>
</dbReference>
<dbReference type="Pfam" id="PF00443">
    <property type="entry name" value="UCH"/>
    <property type="match status" value="1"/>
</dbReference>
<dbReference type="InterPro" id="IPR018200">
    <property type="entry name" value="USP_CS"/>
</dbReference>
<sequence>MFALPSLNDLEDMGFPRERAKKALELFRDFDQILNYLSQDYFPEEMESIPEKPPPKTHQKSKEFSSYHDFINEYRKRYTKDPESARTLYRSDKASPQSNSSFTNYSPNPKLNLREELIPIGLKNVGNTCFLNSLLQTYFMLPSFRNEILKFKPTQKEWEIQKKEMKLSKDDLIHFLPLDLIHEIQRLFARQLLSNYKAVDPKHAIEKVQDQNGKQFHIGNQHDVTEFNDLFWKRIEEGYFVFEDFKSWKEKEEKKKLRIKEIRKRRQKEKEKEK</sequence>
<feature type="compositionally biased region" description="Basic and acidic residues" evidence="1">
    <location>
        <begin position="81"/>
        <end position="93"/>
    </location>
</feature>
<dbReference type="SUPFAM" id="SSF46934">
    <property type="entry name" value="UBA-like"/>
    <property type="match status" value="1"/>
</dbReference>
<evidence type="ECO:0000313" key="4">
    <source>
        <dbReference type="Proteomes" id="UP001149090"/>
    </source>
</evidence>
<proteinExistence type="predicted"/>
<dbReference type="OrthoDB" id="289038at2759"/>
<gene>
    <name evidence="3" type="ORF">M0811_11356</name>
</gene>
<dbReference type="PANTHER" id="PTHR24006:SF644">
    <property type="entry name" value="UBIQUITIN CARBOXYL-TERMINAL HYDROLASE 7"/>
    <property type="match status" value="1"/>
</dbReference>
<reference evidence="3" key="1">
    <citation type="submission" date="2022-10" db="EMBL/GenBank/DDBJ databases">
        <title>Novel sulphate-reducing endosymbionts in the free-living metamonad Anaeramoeba.</title>
        <authorList>
            <person name="Jerlstrom-Hultqvist J."/>
            <person name="Cepicka I."/>
            <person name="Gallot-Lavallee L."/>
            <person name="Salas-Leiva D."/>
            <person name="Curtis B.A."/>
            <person name="Zahonova K."/>
            <person name="Pipaliya S."/>
            <person name="Dacks J."/>
            <person name="Roger A.J."/>
        </authorList>
    </citation>
    <scope>NUCLEOTIDE SEQUENCE</scope>
    <source>
        <strain evidence="3">BMAN</strain>
    </source>
</reference>
<dbReference type="InterPro" id="IPR038765">
    <property type="entry name" value="Papain-like_cys_pep_sf"/>
</dbReference>
<dbReference type="Proteomes" id="UP001149090">
    <property type="component" value="Unassembled WGS sequence"/>
</dbReference>